<keyword evidence="4" id="KW-0689">Ribosomal protein</keyword>
<feature type="region of interest" description="Disordered" evidence="1">
    <location>
        <begin position="339"/>
        <end position="370"/>
    </location>
</feature>
<keyword evidence="4" id="KW-0687">Ribonucleoprotein</keyword>
<evidence type="ECO:0000313" key="3">
    <source>
        <dbReference type="EMBL" id="CAL1136264.1"/>
    </source>
</evidence>
<dbReference type="Pfam" id="PF05721">
    <property type="entry name" value="PhyH"/>
    <property type="match status" value="1"/>
</dbReference>
<organism evidence="2">
    <name type="scientific">Cladocopium goreaui</name>
    <dbReference type="NCBI Taxonomy" id="2562237"/>
    <lineage>
        <taxon>Eukaryota</taxon>
        <taxon>Sar</taxon>
        <taxon>Alveolata</taxon>
        <taxon>Dinophyceae</taxon>
        <taxon>Suessiales</taxon>
        <taxon>Symbiodiniaceae</taxon>
        <taxon>Cladocopium</taxon>
    </lineage>
</organism>
<dbReference type="InterPro" id="IPR008775">
    <property type="entry name" value="Phytyl_CoA_dOase-like"/>
</dbReference>
<dbReference type="EMBL" id="CAMXCT020000757">
    <property type="protein sequence ID" value="CAL1136264.1"/>
    <property type="molecule type" value="Genomic_DNA"/>
</dbReference>
<dbReference type="InterPro" id="IPR051961">
    <property type="entry name" value="Fungal_Metabolite_Diox"/>
</dbReference>
<dbReference type="GO" id="GO:0005840">
    <property type="term" value="C:ribosome"/>
    <property type="evidence" value="ECO:0007669"/>
    <property type="project" value="UniProtKB-KW"/>
</dbReference>
<evidence type="ECO:0000313" key="4">
    <source>
        <dbReference type="EMBL" id="CAL4770201.1"/>
    </source>
</evidence>
<accession>A0A9P1C0K5</accession>
<protein>
    <submittedName>
        <fullName evidence="4">50S ribosomal protein L5, chloroplastic</fullName>
    </submittedName>
</protein>
<evidence type="ECO:0000313" key="5">
    <source>
        <dbReference type="Proteomes" id="UP001152797"/>
    </source>
</evidence>
<dbReference type="EMBL" id="CAMXCT030000757">
    <property type="protein sequence ID" value="CAL4770201.1"/>
    <property type="molecule type" value="Genomic_DNA"/>
</dbReference>
<dbReference type="OrthoDB" id="415221at2759"/>
<dbReference type="Gene3D" id="2.60.120.620">
    <property type="entry name" value="q2cbj1_9rhob like domain"/>
    <property type="match status" value="1"/>
</dbReference>
<sequence>MQSNAALLLPWETGTMRAVFCDDVLPSMDYGPADMSDTTMLAFTSAEPSTTGALTAAPTSAQPAYMSAVKCLRDLDYIDEKRVQMSLAASRWMEILSINWNASQVGEQISMDLQADPTGALAEQSLHAVFGTKSATTILKRAASLKQYISWFHKTCLESEVYLCPLPLMEAAAWLRRLLDGCKGASEIRAHSMKVTLCVWAARAGFSKEHRATLSHHATALNGSDVVYSRELQTGAIRKLQMLLKKIRVGLDPRTEQAPLDAITAAFDSGHKSVVRTPMFESRAPCTPLPVVETNVQQAEKHVECKVETSLHDLCVLAASETAPFGDFIQDKGLIAIDSSSGSDSSSSSSDEDDDSSDDHFSNALPGPVYSETVPEGSSYFVHKKSKIMHRARSAASVTFCKTHLNDNFKETERKIFFKYPKCMRCFVHDHNRLKTVDAVVKALDSSAKRRKVLCTTPFTRICFDFHFSSIACAMSLLLESEAQFASRAKEVGLSEQVINDLKAAGAGTLSKLAFSVGQPGVPISSQEVDAYLLSALGRQPVLSENNAVRRLAFEAQTLLVASLRQIVDQKEDGAPKKIGAAERETRMAAIRLELGGLSICDDNEPSHTLLEKACQIFESNTLCYLEPSTCTSRTQEVQGGTKTKELAFEGGSLVVKDKDDKLVAPTASELQFLGAMTRRGIAFKFARLMTYEQHSIWTNFLLQSLQREVDAATLVENPRQVAALFRRDGLVRVKRILPQKIAEAVCNRVHQELQTRRAEGDGKYFGDVYGYEDTGQRWDLKLQLSSEVKQALTLMLQHVQGVLESLRPSWQLTELAAMCTFPEDPGQPVHADTSHVYDQQVVTIFVALHDISPERGPTKMYPKSHMDGELHLGIKEVDESSAVLCTMSCGDCVLMDSRLLHCGTANTSDLHRFLFYSSWMPPARRSRGSTNTILPEYEDGLSLRDWQQWTS</sequence>
<dbReference type="PANTHER" id="PTHR37563:SF2">
    <property type="entry name" value="PHYTANOYL-COA DIOXYGENASE FAMILY PROTEIN (AFU_ORTHOLOGUE AFUA_2G03330)"/>
    <property type="match status" value="1"/>
</dbReference>
<dbReference type="EMBL" id="CAMXCT010000757">
    <property type="protein sequence ID" value="CAI3982889.1"/>
    <property type="molecule type" value="Genomic_DNA"/>
</dbReference>
<dbReference type="PANTHER" id="PTHR37563">
    <property type="entry name" value="PHYTANOYL-COA DIOXYGENASE FAMILY PROTEIN (AFU_ORTHOLOGUE AFUA_2G03330)"/>
    <property type="match status" value="1"/>
</dbReference>
<dbReference type="SUPFAM" id="SSF51197">
    <property type="entry name" value="Clavaminate synthase-like"/>
    <property type="match status" value="1"/>
</dbReference>
<gene>
    <name evidence="2" type="ORF">C1SCF055_LOCUS10549</name>
</gene>
<evidence type="ECO:0000256" key="1">
    <source>
        <dbReference type="SAM" id="MobiDB-lite"/>
    </source>
</evidence>
<dbReference type="Proteomes" id="UP001152797">
    <property type="component" value="Unassembled WGS sequence"/>
</dbReference>
<proteinExistence type="predicted"/>
<reference evidence="3" key="2">
    <citation type="submission" date="2024-04" db="EMBL/GenBank/DDBJ databases">
        <authorList>
            <person name="Chen Y."/>
            <person name="Shah S."/>
            <person name="Dougan E. K."/>
            <person name="Thang M."/>
            <person name="Chan C."/>
        </authorList>
    </citation>
    <scope>NUCLEOTIDE SEQUENCE [LARGE SCALE GENOMIC DNA]</scope>
</reference>
<reference evidence="2" key="1">
    <citation type="submission" date="2022-10" db="EMBL/GenBank/DDBJ databases">
        <authorList>
            <person name="Chen Y."/>
            <person name="Dougan E. K."/>
            <person name="Chan C."/>
            <person name="Rhodes N."/>
            <person name="Thang M."/>
        </authorList>
    </citation>
    <scope>NUCLEOTIDE SEQUENCE</scope>
</reference>
<keyword evidence="5" id="KW-1185">Reference proteome</keyword>
<feature type="compositionally biased region" description="Low complexity" evidence="1">
    <location>
        <begin position="339"/>
        <end position="349"/>
    </location>
</feature>
<dbReference type="AlphaFoldDB" id="A0A9P1C0K5"/>
<comment type="caution">
    <text evidence="2">The sequence shown here is derived from an EMBL/GenBank/DDBJ whole genome shotgun (WGS) entry which is preliminary data.</text>
</comment>
<evidence type="ECO:0000313" key="2">
    <source>
        <dbReference type="EMBL" id="CAI3982889.1"/>
    </source>
</evidence>
<name>A0A9P1C0K5_9DINO</name>